<dbReference type="Pfam" id="PF00196">
    <property type="entry name" value="GerE"/>
    <property type="match status" value="1"/>
</dbReference>
<dbReference type="EMBL" id="BSQG01000008">
    <property type="protein sequence ID" value="GLU49670.1"/>
    <property type="molecule type" value="Genomic_DNA"/>
</dbReference>
<dbReference type="RefSeq" id="WP_285761208.1">
    <property type="nucleotide sequence ID" value="NZ_BSQG01000008.1"/>
</dbReference>
<dbReference type="AlphaFoldDB" id="A0A9W6UL27"/>
<gene>
    <name evidence="6" type="ORF">Nans01_40210</name>
</gene>
<accession>A0A9W6UL27</accession>
<protein>
    <submittedName>
        <fullName evidence="6">DNA-binding response regulator</fullName>
    </submittedName>
</protein>
<organism evidence="6 7">
    <name type="scientific">Nocardiopsis ansamitocini</name>
    <dbReference type="NCBI Taxonomy" id="1670832"/>
    <lineage>
        <taxon>Bacteria</taxon>
        <taxon>Bacillati</taxon>
        <taxon>Actinomycetota</taxon>
        <taxon>Actinomycetes</taxon>
        <taxon>Streptosporangiales</taxon>
        <taxon>Nocardiopsidaceae</taxon>
        <taxon>Nocardiopsis</taxon>
    </lineage>
</organism>
<dbReference type="InterPro" id="IPR000792">
    <property type="entry name" value="Tscrpt_reg_LuxR_C"/>
</dbReference>
<dbReference type="CDD" id="cd17535">
    <property type="entry name" value="REC_NarL-like"/>
    <property type="match status" value="1"/>
</dbReference>
<evidence type="ECO:0000259" key="4">
    <source>
        <dbReference type="PROSITE" id="PS50043"/>
    </source>
</evidence>
<dbReference type="InterPro" id="IPR001789">
    <property type="entry name" value="Sig_transdc_resp-reg_receiver"/>
</dbReference>
<dbReference type="PROSITE" id="PS50110">
    <property type="entry name" value="RESPONSE_REGULATORY"/>
    <property type="match status" value="1"/>
</dbReference>
<dbReference type="InterPro" id="IPR011006">
    <property type="entry name" value="CheY-like_superfamily"/>
</dbReference>
<dbReference type="PROSITE" id="PS50043">
    <property type="entry name" value="HTH_LUXR_2"/>
    <property type="match status" value="1"/>
</dbReference>
<keyword evidence="1 3" id="KW-0597">Phosphoprotein</keyword>
<keyword evidence="7" id="KW-1185">Reference proteome</keyword>
<name>A0A9W6UL27_9ACTN</name>
<dbReference type="SMART" id="SM00421">
    <property type="entry name" value="HTH_LUXR"/>
    <property type="match status" value="1"/>
</dbReference>
<feature type="domain" description="HTH luxR-type" evidence="4">
    <location>
        <begin position="159"/>
        <end position="224"/>
    </location>
</feature>
<dbReference type="GO" id="GO:0003677">
    <property type="term" value="F:DNA binding"/>
    <property type="evidence" value="ECO:0007669"/>
    <property type="project" value="UniProtKB-KW"/>
</dbReference>
<dbReference type="SUPFAM" id="SSF46894">
    <property type="entry name" value="C-terminal effector domain of the bipartite response regulators"/>
    <property type="match status" value="1"/>
</dbReference>
<evidence type="ECO:0000256" key="2">
    <source>
        <dbReference type="ARBA" id="ARBA00023125"/>
    </source>
</evidence>
<dbReference type="InterPro" id="IPR039420">
    <property type="entry name" value="WalR-like"/>
</dbReference>
<evidence type="ECO:0000256" key="3">
    <source>
        <dbReference type="PROSITE-ProRule" id="PRU00169"/>
    </source>
</evidence>
<dbReference type="Gene3D" id="3.40.50.2300">
    <property type="match status" value="1"/>
</dbReference>
<dbReference type="GO" id="GO:0000160">
    <property type="term" value="P:phosphorelay signal transduction system"/>
    <property type="evidence" value="ECO:0007669"/>
    <property type="project" value="InterPro"/>
</dbReference>
<feature type="modified residue" description="4-aspartylphosphate" evidence="3">
    <location>
        <position position="64"/>
    </location>
</feature>
<proteinExistence type="predicted"/>
<dbReference type="PRINTS" id="PR00038">
    <property type="entry name" value="HTHLUXR"/>
</dbReference>
<dbReference type="InterPro" id="IPR016032">
    <property type="entry name" value="Sig_transdc_resp-reg_C-effctor"/>
</dbReference>
<dbReference type="SUPFAM" id="SSF52172">
    <property type="entry name" value="CheY-like"/>
    <property type="match status" value="1"/>
</dbReference>
<sequence length="231" mass="25080">MSLTPPNRVDPIKVLVVDDHAFFRRGLVSVLAEESDIDVVGEAADGEDAVTQAGDLLPDVVLMDVRMPKTSGIAACTGIKNMVPSAKIVMLTMSDEEEDLFEAIKAGATGYLLKEISVVELPEAVRAVAGGQSFINPSMATKLIGEFATLAKKEKGRPQSLPAPRLTAREKEVLRLVARGLNNKDIGEELYISDNTVKNHVRNILEKLQLHSRTEAAVYAIREKFLDADGE</sequence>
<dbReference type="SMART" id="SM00448">
    <property type="entry name" value="REC"/>
    <property type="match status" value="1"/>
</dbReference>
<dbReference type="PANTHER" id="PTHR43214:SF37">
    <property type="entry name" value="TRANSCRIPTIONAL REGULATORY PROTEIN YDFI"/>
    <property type="match status" value="1"/>
</dbReference>
<dbReference type="GO" id="GO:0006355">
    <property type="term" value="P:regulation of DNA-templated transcription"/>
    <property type="evidence" value="ECO:0007669"/>
    <property type="project" value="InterPro"/>
</dbReference>
<dbReference type="Proteomes" id="UP001165092">
    <property type="component" value="Unassembled WGS sequence"/>
</dbReference>
<feature type="domain" description="Response regulatory" evidence="5">
    <location>
        <begin position="13"/>
        <end position="129"/>
    </location>
</feature>
<keyword evidence="2 6" id="KW-0238">DNA-binding</keyword>
<evidence type="ECO:0000256" key="1">
    <source>
        <dbReference type="ARBA" id="ARBA00022553"/>
    </source>
</evidence>
<dbReference type="PROSITE" id="PS00622">
    <property type="entry name" value="HTH_LUXR_1"/>
    <property type="match status" value="1"/>
</dbReference>
<dbReference type="CDD" id="cd06170">
    <property type="entry name" value="LuxR_C_like"/>
    <property type="match status" value="1"/>
</dbReference>
<evidence type="ECO:0000313" key="6">
    <source>
        <dbReference type="EMBL" id="GLU49670.1"/>
    </source>
</evidence>
<reference evidence="6" key="1">
    <citation type="submission" date="2023-02" db="EMBL/GenBank/DDBJ databases">
        <title>Nocardiopsis ansamitocini NBRC 112285.</title>
        <authorList>
            <person name="Ichikawa N."/>
            <person name="Sato H."/>
            <person name="Tonouchi N."/>
        </authorList>
    </citation>
    <scope>NUCLEOTIDE SEQUENCE</scope>
    <source>
        <strain evidence="6">NBRC 112285</strain>
    </source>
</reference>
<dbReference type="Pfam" id="PF00072">
    <property type="entry name" value="Response_reg"/>
    <property type="match status" value="1"/>
</dbReference>
<dbReference type="InterPro" id="IPR058245">
    <property type="entry name" value="NreC/VraR/RcsB-like_REC"/>
</dbReference>
<evidence type="ECO:0000259" key="5">
    <source>
        <dbReference type="PROSITE" id="PS50110"/>
    </source>
</evidence>
<evidence type="ECO:0000313" key="7">
    <source>
        <dbReference type="Proteomes" id="UP001165092"/>
    </source>
</evidence>
<comment type="caution">
    <text evidence="6">The sequence shown here is derived from an EMBL/GenBank/DDBJ whole genome shotgun (WGS) entry which is preliminary data.</text>
</comment>
<dbReference type="PANTHER" id="PTHR43214">
    <property type="entry name" value="TWO-COMPONENT RESPONSE REGULATOR"/>
    <property type="match status" value="1"/>
</dbReference>